<keyword evidence="2" id="KW-1185">Reference proteome</keyword>
<dbReference type="Proteomes" id="UP001163603">
    <property type="component" value="Chromosome 3"/>
</dbReference>
<reference evidence="2" key="1">
    <citation type="journal article" date="2023" name="G3 (Bethesda)">
        <title>Genome assembly and association tests identify interacting loci associated with vigor, precocity, and sex in interspecific pistachio rootstocks.</title>
        <authorList>
            <person name="Palmer W."/>
            <person name="Jacygrad E."/>
            <person name="Sagayaradj S."/>
            <person name="Cavanaugh K."/>
            <person name="Han R."/>
            <person name="Bertier L."/>
            <person name="Beede B."/>
            <person name="Kafkas S."/>
            <person name="Golino D."/>
            <person name="Preece J."/>
            <person name="Michelmore R."/>
        </authorList>
    </citation>
    <scope>NUCLEOTIDE SEQUENCE [LARGE SCALE GENOMIC DNA]</scope>
</reference>
<dbReference type="EMBL" id="CM047738">
    <property type="protein sequence ID" value="KAJ0047179.1"/>
    <property type="molecule type" value="Genomic_DNA"/>
</dbReference>
<organism evidence="1 2">
    <name type="scientific">Pistacia integerrima</name>
    <dbReference type="NCBI Taxonomy" id="434235"/>
    <lineage>
        <taxon>Eukaryota</taxon>
        <taxon>Viridiplantae</taxon>
        <taxon>Streptophyta</taxon>
        <taxon>Embryophyta</taxon>
        <taxon>Tracheophyta</taxon>
        <taxon>Spermatophyta</taxon>
        <taxon>Magnoliopsida</taxon>
        <taxon>eudicotyledons</taxon>
        <taxon>Gunneridae</taxon>
        <taxon>Pentapetalae</taxon>
        <taxon>rosids</taxon>
        <taxon>malvids</taxon>
        <taxon>Sapindales</taxon>
        <taxon>Anacardiaceae</taxon>
        <taxon>Pistacia</taxon>
    </lineage>
</organism>
<evidence type="ECO:0000313" key="2">
    <source>
        <dbReference type="Proteomes" id="UP001163603"/>
    </source>
</evidence>
<name>A0ACC0ZA29_9ROSI</name>
<gene>
    <name evidence="1" type="ORF">Pint_05135</name>
</gene>
<protein>
    <submittedName>
        <fullName evidence="1">Uncharacterized protein</fullName>
    </submittedName>
</protein>
<sequence>MLVMSLRTNLHTGGENLFVGKLKPALGKPNNCMAPNKVYCIVILLYFVCGAASVSNRNQKAKLVVNASEGRPIPQTSFEIFFEVVYC</sequence>
<accession>A0ACC0ZA29</accession>
<proteinExistence type="predicted"/>
<evidence type="ECO:0000313" key="1">
    <source>
        <dbReference type="EMBL" id="KAJ0047179.1"/>
    </source>
</evidence>
<comment type="caution">
    <text evidence="1">The sequence shown here is derived from an EMBL/GenBank/DDBJ whole genome shotgun (WGS) entry which is preliminary data.</text>
</comment>